<gene>
    <name evidence="1" type="ORF">C1645_835743</name>
</gene>
<reference evidence="1 2" key="1">
    <citation type="submission" date="2018-06" db="EMBL/GenBank/DDBJ databases">
        <title>Comparative genomics reveals the genomic features of Rhizophagus irregularis, R. cerebriforme, R. diaphanum and Gigaspora rosea, and their symbiotic lifestyle signature.</title>
        <authorList>
            <person name="Morin E."/>
            <person name="San Clemente H."/>
            <person name="Chen E.C.H."/>
            <person name="De La Providencia I."/>
            <person name="Hainaut M."/>
            <person name="Kuo A."/>
            <person name="Kohler A."/>
            <person name="Murat C."/>
            <person name="Tang N."/>
            <person name="Roy S."/>
            <person name="Loubradou J."/>
            <person name="Henrissat B."/>
            <person name="Grigoriev I.V."/>
            <person name="Corradi N."/>
            <person name="Roux C."/>
            <person name="Martin F.M."/>
        </authorList>
    </citation>
    <scope>NUCLEOTIDE SEQUENCE [LARGE SCALE GENOMIC DNA]</scope>
    <source>
        <strain evidence="1 2">DAOM 227022</strain>
    </source>
</reference>
<name>A0A397SBV8_9GLOM</name>
<dbReference type="Proteomes" id="UP000265703">
    <property type="component" value="Unassembled WGS sequence"/>
</dbReference>
<evidence type="ECO:0000313" key="1">
    <source>
        <dbReference type="EMBL" id="RIA82206.1"/>
    </source>
</evidence>
<keyword evidence="2" id="KW-1185">Reference proteome</keyword>
<protein>
    <submittedName>
        <fullName evidence="1">Uncharacterized protein</fullName>
    </submittedName>
</protein>
<accession>A0A397SBV8</accession>
<sequence>MKKDSLYTFCIIFSVFSLILESENWFSELFGLDRKEKRFSVLLVWNGKGNDSLCFWFDTGIRNGSLCFWISM</sequence>
<organism evidence="1 2">
    <name type="scientific">Glomus cerebriforme</name>
    <dbReference type="NCBI Taxonomy" id="658196"/>
    <lineage>
        <taxon>Eukaryota</taxon>
        <taxon>Fungi</taxon>
        <taxon>Fungi incertae sedis</taxon>
        <taxon>Mucoromycota</taxon>
        <taxon>Glomeromycotina</taxon>
        <taxon>Glomeromycetes</taxon>
        <taxon>Glomerales</taxon>
        <taxon>Glomeraceae</taxon>
        <taxon>Glomus</taxon>
    </lineage>
</organism>
<dbReference type="AlphaFoldDB" id="A0A397SBV8"/>
<evidence type="ECO:0000313" key="2">
    <source>
        <dbReference type="Proteomes" id="UP000265703"/>
    </source>
</evidence>
<dbReference type="EMBL" id="QKYT01000692">
    <property type="protein sequence ID" value="RIA82206.1"/>
    <property type="molecule type" value="Genomic_DNA"/>
</dbReference>
<comment type="caution">
    <text evidence="1">The sequence shown here is derived from an EMBL/GenBank/DDBJ whole genome shotgun (WGS) entry which is preliminary data.</text>
</comment>
<proteinExistence type="predicted"/>